<keyword evidence="2" id="KW-1185">Reference proteome</keyword>
<protein>
    <submittedName>
        <fullName evidence="1">Uncharacterized protein</fullName>
    </submittedName>
</protein>
<dbReference type="RefSeq" id="WP_017362366.1">
    <property type="nucleotide sequence ID" value="NZ_FMZQ01000007.1"/>
</dbReference>
<proteinExistence type="predicted"/>
<evidence type="ECO:0000313" key="1">
    <source>
        <dbReference type="EMBL" id="SDC86043.1"/>
    </source>
</evidence>
<dbReference type="Proteomes" id="UP000199467">
    <property type="component" value="Unassembled WGS sequence"/>
</dbReference>
<organism evidence="1 2">
    <name type="scientific">Ectopseudomonas chengduensis</name>
    <dbReference type="NCBI Taxonomy" id="489632"/>
    <lineage>
        <taxon>Bacteria</taxon>
        <taxon>Pseudomonadati</taxon>
        <taxon>Pseudomonadota</taxon>
        <taxon>Gammaproteobacteria</taxon>
        <taxon>Pseudomonadales</taxon>
        <taxon>Pseudomonadaceae</taxon>
        <taxon>Ectopseudomonas</taxon>
    </lineage>
</organism>
<dbReference type="AlphaFoldDB" id="A0A1G6Q109"/>
<dbReference type="GeneID" id="57609009"/>
<dbReference type="Pfam" id="PF20066">
    <property type="entry name" value="Glyoxalase_8"/>
    <property type="match status" value="1"/>
</dbReference>
<name>A0A1G6Q109_9GAMM</name>
<reference evidence="2" key="1">
    <citation type="submission" date="2016-10" db="EMBL/GenBank/DDBJ databases">
        <authorList>
            <person name="Varghese N."/>
            <person name="Submissions S."/>
        </authorList>
    </citation>
    <scope>NUCLEOTIDE SEQUENCE [LARGE SCALE GENOMIC DNA]</scope>
    <source>
        <strain evidence="2">DSM 26382</strain>
    </source>
</reference>
<evidence type="ECO:0000313" key="2">
    <source>
        <dbReference type="Proteomes" id="UP000199467"/>
    </source>
</evidence>
<dbReference type="InterPro" id="IPR045517">
    <property type="entry name" value="Glyoxalase_8"/>
</dbReference>
<dbReference type="EMBL" id="FMZQ01000007">
    <property type="protein sequence ID" value="SDC86043.1"/>
    <property type="molecule type" value="Genomic_DNA"/>
</dbReference>
<gene>
    <name evidence="1" type="ORF">SAMN05216576_107198</name>
</gene>
<sequence>MHNAEELKAQARRLRTHLKSNNIALSTSMSLEAVAAIHGYRDWNTAVAAATKAATVTPHIYGLDDPYVQKLMGRLHTLIELAPDVATGTSFALGKALDEKKLPLEAAKVASIYLWELPGFRNGRYQDAEKIHQMMLNAPGTSQRHELLDESGELREAILANVTTTIPLRNDRDA</sequence>
<accession>A0A1G6Q109</accession>